<dbReference type="InterPro" id="IPR047216">
    <property type="entry name" value="Endonuclease_DUF559_bact"/>
</dbReference>
<feature type="domain" description="DUF559" evidence="1">
    <location>
        <begin position="18"/>
        <end position="120"/>
    </location>
</feature>
<proteinExistence type="predicted"/>
<accession>K9YSU3</accession>
<dbReference type="CDD" id="cd01038">
    <property type="entry name" value="Endonuclease_DUF559"/>
    <property type="match status" value="1"/>
</dbReference>
<evidence type="ECO:0000259" key="1">
    <source>
        <dbReference type="Pfam" id="PF04480"/>
    </source>
</evidence>
<keyword evidence="3" id="KW-1185">Reference proteome</keyword>
<dbReference type="PANTHER" id="PTHR38590">
    <property type="entry name" value="BLL0828 PROTEIN"/>
    <property type="match status" value="1"/>
</dbReference>
<dbReference type="EMBL" id="CP003944">
    <property type="protein sequence ID" value="AFZ49954.1"/>
    <property type="molecule type" value="Genomic_DNA"/>
</dbReference>
<dbReference type="InterPro" id="IPR007569">
    <property type="entry name" value="DUF559"/>
</dbReference>
<evidence type="ECO:0000313" key="2">
    <source>
        <dbReference type="EMBL" id="AFZ49954.1"/>
    </source>
</evidence>
<protein>
    <recommendedName>
        <fullName evidence="1">DUF559 domain-containing protein</fullName>
    </recommendedName>
</protein>
<dbReference type="Pfam" id="PF04480">
    <property type="entry name" value="DUF559"/>
    <property type="match status" value="1"/>
</dbReference>
<dbReference type="Proteomes" id="UP000010482">
    <property type="component" value="Chromosome"/>
</dbReference>
<organism evidence="2 3">
    <name type="scientific">Dactylococcopsis salina (strain PCC 8305)</name>
    <name type="common">Myxobactron salinum</name>
    <dbReference type="NCBI Taxonomy" id="13035"/>
    <lineage>
        <taxon>Bacteria</taxon>
        <taxon>Bacillati</taxon>
        <taxon>Cyanobacteriota</taxon>
        <taxon>Cyanophyceae</taxon>
        <taxon>Nodosilineales</taxon>
        <taxon>Cymatolegaceae</taxon>
        <taxon>Dactylococcopsis</taxon>
    </lineage>
</organism>
<sequence length="127" mass="14916">MSNLKQGQYFLPYNPKLIAKAKEMRKNMTPAEKKLWGFLRTFPLKMWRQKPIGHFIVDFYCPKLKLVIEVDGESHFTEEGKAFDRERTQILESYGLKVVRFTNDQVLHELEAVCEEIMGFIPPNPPL</sequence>
<dbReference type="RefSeq" id="WP_015228961.1">
    <property type="nucleotide sequence ID" value="NC_019780.1"/>
</dbReference>
<name>K9YSU3_DACS8</name>
<gene>
    <name evidence="2" type="ORF">Dacsa_1257</name>
</gene>
<dbReference type="Gene3D" id="3.40.960.10">
    <property type="entry name" value="VSR Endonuclease"/>
    <property type="match status" value="1"/>
</dbReference>
<dbReference type="STRING" id="13035.Dacsa_1257"/>
<dbReference type="HOGENOM" id="CLU_107928_1_0_3"/>
<evidence type="ECO:0000313" key="3">
    <source>
        <dbReference type="Proteomes" id="UP000010482"/>
    </source>
</evidence>
<dbReference type="OrthoDB" id="9798754at2"/>
<dbReference type="KEGG" id="dsl:Dacsa_1257"/>
<dbReference type="InterPro" id="IPR011335">
    <property type="entry name" value="Restrct_endonuc-II-like"/>
</dbReference>
<reference evidence="2" key="1">
    <citation type="submission" date="2012-04" db="EMBL/GenBank/DDBJ databases">
        <title>Finished genome of Dactylococcopsis salina PCC 8305.</title>
        <authorList>
            <consortium name="US DOE Joint Genome Institute"/>
            <person name="Gugger M."/>
            <person name="Coursin T."/>
            <person name="Rippka R."/>
            <person name="Tandeau De Marsac N."/>
            <person name="Huntemann M."/>
            <person name="Wei C.-L."/>
            <person name="Han J."/>
            <person name="Detter J.C."/>
            <person name="Han C."/>
            <person name="Tapia R."/>
            <person name="Daligault H."/>
            <person name="Chen A."/>
            <person name="Krypides N."/>
            <person name="Mavromatis K."/>
            <person name="Markowitz V."/>
            <person name="Szeto E."/>
            <person name="Ivanova N."/>
            <person name="Ovchinnikova G."/>
            <person name="Pagani I."/>
            <person name="Pati A."/>
            <person name="Goodwin L."/>
            <person name="Peters L."/>
            <person name="Pitluck S."/>
            <person name="Woyke T."/>
            <person name="Kerfeld C."/>
        </authorList>
    </citation>
    <scope>NUCLEOTIDE SEQUENCE [LARGE SCALE GENOMIC DNA]</scope>
    <source>
        <strain evidence="2">PCC 8305</strain>
    </source>
</reference>
<dbReference type="eggNOG" id="COG2852">
    <property type="taxonomic scope" value="Bacteria"/>
</dbReference>
<dbReference type="SUPFAM" id="SSF52980">
    <property type="entry name" value="Restriction endonuclease-like"/>
    <property type="match status" value="1"/>
</dbReference>
<dbReference type="PANTHER" id="PTHR38590:SF1">
    <property type="entry name" value="BLL0828 PROTEIN"/>
    <property type="match status" value="1"/>
</dbReference>
<dbReference type="AlphaFoldDB" id="K9YSU3"/>